<evidence type="ECO:0000313" key="2">
    <source>
        <dbReference type="Proteomes" id="UP001139384"/>
    </source>
</evidence>
<protein>
    <submittedName>
        <fullName evidence="1">Uncharacterized protein</fullName>
    </submittedName>
</protein>
<accession>A0A9X1Q636</accession>
<proteinExistence type="predicted"/>
<keyword evidence="2" id="KW-1185">Reference proteome</keyword>
<dbReference type="RefSeq" id="WP_234766941.1">
    <property type="nucleotide sequence ID" value="NZ_JAKEIP010000223.1"/>
</dbReference>
<dbReference type="Proteomes" id="UP001139384">
    <property type="component" value="Unassembled WGS sequence"/>
</dbReference>
<reference evidence="1" key="1">
    <citation type="submission" date="2022-01" db="EMBL/GenBank/DDBJ databases">
        <title>Draft Genome Sequences of Seven Type Strains of the Genus Streptomyces.</title>
        <authorList>
            <person name="Aziz S."/>
            <person name="Coretto E."/>
            <person name="Chronakova A."/>
            <person name="Sproer C."/>
            <person name="Huber K."/>
            <person name="Nouioui I."/>
            <person name="Gross H."/>
        </authorList>
    </citation>
    <scope>NUCLEOTIDE SEQUENCE</scope>
    <source>
        <strain evidence="1">DSM 103493</strain>
    </source>
</reference>
<comment type="caution">
    <text evidence="1">The sequence shown here is derived from an EMBL/GenBank/DDBJ whole genome shotgun (WGS) entry which is preliminary data.</text>
</comment>
<dbReference type="EMBL" id="JAKEIP010000223">
    <property type="protein sequence ID" value="MCF1598563.1"/>
    <property type="molecule type" value="Genomic_DNA"/>
</dbReference>
<dbReference type="AlphaFoldDB" id="A0A9X1Q636"/>
<gene>
    <name evidence="1" type="ORF">L0P92_34200</name>
</gene>
<organism evidence="1 2">
    <name type="scientific">Streptomyces muensis</name>
    <dbReference type="NCBI Taxonomy" id="1077944"/>
    <lineage>
        <taxon>Bacteria</taxon>
        <taxon>Bacillati</taxon>
        <taxon>Actinomycetota</taxon>
        <taxon>Actinomycetes</taxon>
        <taxon>Kitasatosporales</taxon>
        <taxon>Streptomycetaceae</taxon>
        <taxon>Streptomyces</taxon>
    </lineage>
</organism>
<name>A0A9X1Q636_STRM4</name>
<sequence>MSSRGPGDGNPTGLALVRNSLSAWKPRIVKVILASVAALAIAAEVIDPLGNFLKGQGFLGGSFAALIALILFDAISDSGSRPGADGVYVMATWHDLFDPMRKTFDARHVRIDFSGFTMETLLTLLRPSLQRLADEEVHTQELTLRIIVAHLNRPMSLPGKLEAAPAGAGHPVGTLYFTDSVENRERMRDDYTKPNWDDLKGLLDRVRERNPRITITCEVRESPQIPERKLYIFNQEKVFQQPYGINERTKSWRGNDLHILDTEGFGPRYGRARVLGWDIRSSSRDTQEIAEHHMEWHRNLWETLEYIKPENPIIADPRWVPREPRGGGR</sequence>
<evidence type="ECO:0000313" key="1">
    <source>
        <dbReference type="EMBL" id="MCF1598563.1"/>
    </source>
</evidence>